<dbReference type="Proteomes" id="UP001375240">
    <property type="component" value="Unassembled WGS sequence"/>
</dbReference>
<dbReference type="EMBL" id="JAVHNQ010000004">
    <property type="protein sequence ID" value="KAK6349614.1"/>
    <property type="molecule type" value="Genomic_DNA"/>
</dbReference>
<sequence length="294" mass="32452">MVPDKPPAPVPPRVYKMLFKQFSDALGSTPKTPVKRRPGAAVTYNSPSTSTSAAATRATAASARLPFARRGKLQFPTGTGTAAERKIDKYRPLISEVCASVPDAIPHVTAAMAYIFSSARYKNLTERPEVLLCAVYVVAAKELVLRREEGGEDEARQMEWYEGRVAEVTAFLEKRGVTNESQGDGEVRWRDWFNEAVTEIAGEDMRATRWYTNMVGVPPGRAGGEGDAGDEGDWEEEEEEGAQDAEKGQAQVQVMESGIGSMMQDRVDFLSDRRRKAFAEWKADALRRIAQLEA</sequence>
<keyword evidence="3" id="KW-1185">Reference proteome</keyword>
<dbReference type="AlphaFoldDB" id="A0AAV9UVG0"/>
<evidence type="ECO:0000313" key="3">
    <source>
        <dbReference type="Proteomes" id="UP001375240"/>
    </source>
</evidence>
<reference evidence="2 3" key="1">
    <citation type="submission" date="2019-10" db="EMBL/GenBank/DDBJ databases">
        <authorList>
            <person name="Palmer J.M."/>
        </authorList>
    </citation>
    <scope>NUCLEOTIDE SEQUENCE [LARGE SCALE GENOMIC DNA]</scope>
    <source>
        <strain evidence="2 3">TWF696</strain>
    </source>
</reference>
<organism evidence="2 3">
    <name type="scientific">Orbilia brochopaga</name>
    <dbReference type="NCBI Taxonomy" id="3140254"/>
    <lineage>
        <taxon>Eukaryota</taxon>
        <taxon>Fungi</taxon>
        <taxon>Dikarya</taxon>
        <taxon>Ascomycota</taxon>
        <taxon>Pezizomycotina</taxon>
        <taxon>Orbiliomycetes</taxon>
        <taxon>Orbiliales</taxon>
        <taxon>Orbiliaceae</taxon>
        <taxon>Orbilia</taxon>
    </lineage>
</organism>
<gene>
    <name evidence="2" type="ORF">TWF696_005898</name>
</gene>
<name>A0AAV9UVG0_9PEZI</name>
<feature type="compositionally biased region" description="Acidic residues" evidence="1">
    <location>
        <begin position="227"/>
        <end position="243"/>
    </location>
</feature>
<evidence type="ECO:0008006" key="4">
    <source>
        <dbReference type="Google" id="ProtNLM"/>
    </source>
</evidence>
<protein>
    <recommendedName>
        <fullName evidence="4">Origin recognition complex subunit 6</fullName>
    </recommendedName>
</protein>
<evidence type="ECO:0000256" key="1">
    <source>
        <dbReference type="SAM" id="MobiDB-lite"/>
    </source>
</evidence>
<feature type="region of interest" description="Disordered" evidence="1">
    <location>
        <begin position="28"/>
        <end position="48"/>
    </location>
</feature>
<comment type="caution">
    <text evidence="2">The sequence shown here is derived from an EMBL/GenBank/DDBJ whole genome shotgun (WGS) entry which is preliminary data.</text>
</comment>
<evidence type="ECO:0000313" key="2">
    <source>
        <dbReference type="EMBL" id="KAK6349614.1"/>
    </source>
</evidence>
<accession>A0AAV9UVG0</accession>
<feature type="region of interest" description="Disordered" evidence="1">
    <location>
        <begin position="217"/>
        <end position="251"/>
    </location>
</feature>
<proteinExistence type="predicted"/>